<dbReference type="GO" id="GO:0035267">
    <property type="term" value="C:NuA4 histone acetyltransferase complex"/>
    <property type="evidence" value="ECO:0007669"/>
    <property type="project" value="UniProtKB-UniRule"/>
</dbReference>
<dbReference type="InterPro" id="IPR015418">
    <property type="entry name" value="Eaf6"/>
</dbReference>
<feature type="compositionally biased region" description="Low complexity" evidence="11">
    <location>
        <begin position="1"/>
        <end position="15"/>
    </location>
</feature>
<evidence type="ECO:0000256" key="5">
    <source>
        <dbReference type="ARBA" id="ARBA00023015"/>
    </source>
</evidence>
<sequence length="193" mass="20640">MTENAPPADAQPNANSEATRGMPYYEKLRRDLREALAKKRVLDATLNTIEENIYRAETGYLEETSAGNIVKGFDNYIKGSTASTAGGAGAGNAARRKAAINDQDRIFSRSSQSFLMNVRPNTAGYQDSPGPTSAQTTPSHAPTPTSSFPGASNHPTPGSTTSKATNKKRPSAKDDEDTDGKPNKRGKITYGRD</sequence>
<comment type="subunit">
    <text evidence="9">Component of the NuA4 histone acetyltransferase complex.</text>
</comment>
<feature type="coiled-coil region" evidence="10">
    <location>
        <begin position="25"/>
        <end position="52"/>
    </location>
</feature>
<keyword evidence="9" id="KW-0234">DNA repair</keyword>
<organism evidence="12 13">
    <name type="scientific">Diplodia seriata</name>
    <dbReference type="NCBI Taxonomy" id="420778"/>
    <lineage>
        <taxon>Eukaryota</taxon>
        <taxon>Fungi</taxon>
        <taxon>Dikarya</taxon>
        <taxon>Ascomycota</taxon>
        <taxon>Pezizomycotina</taxon>
        <taxon>Dothideomycetes</taxon>
        <taxon>Dothideomycetes incertae sedis</taxon>
        <taxon>Botryosphaeriales</taxon>
        <taxon>Botryosphaeriaceae</taxon>
        <taxon>Diplodia</taxon>
    </lineage>
</organism>
<name>A0A1S8BJK3_9PEZI</name>
<dbReference type="OrthoDB" id="440324at2759"/>
<dbReference type="GO" id="GO:0005634">
    <property type="term" value="C:nucleus"/>
    <property type="evidence" value="ECO:0007669"/>
    <property type="project" value="UniProtKB-SubCell"/>
</dbReference>
<dbReference type="GO" id="GO:0006281">
    <property type="term" value="P:DNA repair"/>
    <property type="evidence" value="ECO:0007669"/>
    <property type="project" value="UniProtKB-UniRule"/>
</dbReference>
<feature type="compositionally biased region" description="Low complexity" evidence="11">
    <location>
        <begin position="131"/>
        <end position="149"/>
    </location>
</feature>
<comment type="function">
    <text evidence="9">Component of the NuA4 histone acetyltransferase complex which is involved in transcriptional activation of selected genes principally by acetylation of nucleosomal histone H4 and H2A. The NuA4 complex is also involved in DNA repair.</text>
</comment>
<dbReference type="Proteomes" id="UP000190776">
    <property type="component" value="Unassembled WGS sequence"/>
</dbReference>
<comment type="similarity">
    <text evidence="2 9">Belongs to the EAF6 family.</text>
</comment>
<keyword evidence="6 10" id="KW-0175">Coiled coil</keyword>
<feature type="region of interest" description="Disordered" evidence="11">
    <location>
        <begin position="78"/>
        <end position="104"/>
    </location>
</feature>
<keyword evidence="8 9" id="KW-0539">Nucleus</keyword>
<comment type="subcellular location">
    <subcellularLocation>
        <location evidence="1 9">Nucleus</location>
    </subcellularLocation>
</comment>
<evidence type="ECO:0000256" key="8">
    <source>
        <dbReference type="ARBA" id="ARBA00023242"/>
    </source>
</evidence>
<evidence type="ECO:0000313" key="13">
    <source>
        <dbReference type="Proteomes" id="UP000190776"/>
    </source>
</evidence>
<evidence type="ECO:0000256" key="1">
    <source>
        <dbReference type="ARBA" id="ARBA00004123"/>
    </source>
</evidence>
<proteinExistence type="inferred from homology"/>
<feature type="region of interest" description="Disordered" evidence="11">
    <location>
        <begin position="1"/>
        <end position="22"/>
    </location>
</feature>
<dbReference type="GO" id="GO:0006325">
    <property type="term" value="P:chromatin organization"/>
    <property type="evidence" value="ECO:0007669"/>
    <property type="project" value="UniProtKB-KW"/>
</dbReference>
<evidence type="ECO:0000313" key="12">
    <source>
        <dbReference type="EMBL" id="OMP87433.1"/>
    </source>
</evidence>
<reference evidence="12 13" key="1">
    <citation type="submission" date="2017-01" db="EMBL/GenBank/DDBJ databases">
        <title>Draft genome sequence of Diplodia seriata F98.1, a fungal species involved in grapevine trunk diseases.</title>
        <authorList>
            <person name="Robert-Siegwald G."/>
            <person name="Vallet J."/>
            <person name="Abou-Mansour E."/>
            <person name="Xu J."/>
            <person name="Rey P."/>
            <person name="Bertsch C."/>
            <person name="Rego C."/>
            <person name="Larignon P."/>
            <person name="Fontaine F."/>
            <person name="Lebrun M.-H."/>
        </authorList>
    </citation>
    <scope>NUCLEOTIDE SEQUENCE [LARGE SCALE GENOMIC DNA]</scope>
    <source>
        <strain evidence="12 13">F98.1</strain>
    </source>
</reference>
<dbReference type="STRING" id="420778.A0A1S8BJK3"/>
<dbReference type="AlphaFoldDB" id="A0A1S8BJK3"/>
<evidence type="ECO:0000256" key="7">
    <source>
        <dbReference type="ARBA" id="ARBA00023163"/>
    </source>
</evidence>
<accession>A0A1S8BJK3</accession>
<evidence type="ECO:0000256" key="11">
    <source>
        <dbReference type="SAM" id="MobiDB-lite"/>
    </source>
</evidence>
<dbReference type="Pfam" id="PF09340">
    <property type="entry name" value="NuA4"/>
    <property type="match status" value="1"/>
</dbReference>
<gene>
    <name evidence="12" type="ORF">BK809_0007519</name>
</gene>
<comment type="caution">
    <text evidence="12">The sequence shown here is derived from an EMBL/GenBank/DDBJ whole genome shotgun (WGS) entry which is preliminary data.</text>
</comment>
<evidence type="ECO:0000256" key="9">
    <source>
        <dbReference type="RuleBase" id="RU368022"/>
    </source>
</evidence>
<keyword evidence="7 9" id="KW-0804">Transcription</keyword>
<evidence type="ECO:0000256" key="2">
    <source>
        <dbReference type="ARBA" id="ARBA00010916"/>
    </source>
</evidence>
<evidence type="ECO:0000256" key="6">
    <source>
        <dbReference type="ARBA" id="ARBA00023054"/>
    </source>
</evidence>
<dbReference type="PANTHER" id="PTHR13476">
    <property type="entry name" value="CHROMATIN MODIFICATION-RELATED PROTEIN MEAF6"/>
    <property type="match status" value="1"/>
</dbReference>
<keyword evidence="9" id="KW-0227">DNA damage</keyword>
<evidence type="ECO:0000256" key="4">
    <source>
        <dbReference type="ARBA" id="ARBA00022853"/>
    </source>
</evidence>
<evidence type="ECO:0000256" key="10">
    <source>
        <dbReference type="SAM" id="Coils"/>
    </source>
</evidence>
<feature type="compositionally biased region" description="Polar residues" evidence="11">
    <location>
        <begin position="153"/>
        <end position="164"/>
    </location>
</feature>
<protein>
    <recommendedName>
        <fullName evidence="3 9">Chromatin modification-related protein EAF6</fullName>
    </recommendedName>
</protein>
<keyword evidence="4 9" id="KW-0156">Chromatin regulator</keyword>
<feature type="region of interest" description="Disordered" evidence="11">
    <location>
        <begin position="120"/>
        <end position="193"/>
    </location>
</feature>
<evidence type="ECO:0000256" key="3">
    <source>
        <dbReference type="ARBA" id="ARBA00018504"/>
    </source>
</evidence>
<dbReference type="EMBL" id="MSZU01000076">
    <property type="protein sequence ID" value="OMP87433.1"/>
    <property type="molecule type" value="Genomic_DNA"/>
</dbReference>
<keyword evidence="5 9" id="KW-0805">Transcription regulation</keyword>